<dbReference type="SUPFAM" id="SSF46785">
    <property type="entry name" value="Winged helix' DNA-binding domain"/>
    <property type="match status" value="1"/>
</dbReference>
<reference evidence="2" key="2">
    <citation type="submission" date="2016-01" db="EMBL/GenBank/DDBJ databases">
        <title>Six Aerococcus type strain genome sequencing and assembly using PacBio and Illumina Hiseq.</title>
        <authorList>
            <person name="Carkaci D."/>
            <person name="Dargis R."/>
            <person name="Nielsen X.C."/>
            <person name="Skovgaard O."/>
            <person name="Fuursted K."/>
            <person name="Christensen J.J."/>
        </authorList>
    </citation>
    <scope>NUCLEOTIDE SEQUENCE [LARGE SCALE GENOMIC DNA]</scope>
    <source>
        <strain evidence="2">CCUG28094</strain>
    </source>
</reference>
<accession>A0AAC8X063</accession>
<reference evidence="1 2" key="1">
    <citation type="journal article" date="2016" name="Genome Announc.">
        <title>Complete Genome Sequences of Aerococcus christensenii CCUG 28831T, Aerococcus sanguinicola CCUG 43001T, Aerococcus urinae CCUG 36881T, Aerococcus urinaeequi CCUG 28094T, Aerococcus urinaehominis CCUG 42038 BT, and Aerococcus viridans CCUG 4311T.</title>
        <authorList>
            <person name="Carkaci D."/>
            <person name="Dargis R."/>
            <person name="Nielsen X.C."/>
            <person name="Skovgaard O."/>
            <person name="Fuursted K."/>
            <person name="Christensen J.J."/>
        </authorList>
    </citation>
    <scope>NUCLEOTIDE SEQUENCE [LARGE SCALE GENOMIC DNA]</scope>
    <source>
        <strain evidence="1 2">CCUG28094</strain>
    </source>
</reference>
<dbReference type="Gene3D" id="1.10.10.10">
    <property type="entry name" value="Winged helix-like DNA-binding domain superfamily/Winged helix DNA-binding domain"/>
    <property type="match status" value="1"/>
</dbReference>
<dbReference type="Pfam" id="PF21205">
    <property type="entry name" value="Rep3_C"/>
    <property type="match status" value="1"/>
</dbReference>
<dbReference type="AlphaFoldDB" id="A0AAC8X063"/>
<proteinExistence type="predicted"/>
<evidence type="ECO:0000313" key="2">
    <source>
        <dbReference type="Proteomes" id="UP000067698"/>
    </source>
</evidence>
<evidence type="ECO:0000313" key="1">
    <source>
        <dbReference type="EMBL" id="AMB97274.1"/>
    </source>
</evidence>
<dbReference type="EMBL" id="CP014162">
    <property type="protein sequence ID" value="AMB97274.1"/>
    <property type="molecule type" value="Genomic_DNA"/>
</dbReference>
<dbReference type="KEGG" id="aui:APT62_00415"/>
<organism evidence="1 2">
    <name type="scientific">Aerococcus urinaeequi</name>
    <dbReference type="NCBI Taxonomy" id="51665"/>
    <lineage>
        <taxon>Bacteria</taxon>
        <taxon>Bacillati</taxon>
        <taxon>Bacillota</taxon>
        <taxon>Bacilli</taxon>
        <taxon>Lactobacillales</taxon>
        <taxon>Aerococcaceae</taxon>
        <taxon>Aerococcus</taxon>
    </lineage>
</organism>
<gene>
    <name evidence="1" type="ORF">AWM74_03030</name>
</gene>
<protein>
    <submittedName>
        <fullName evidence="1">Uncharacterized protein</fullName>
    </submittedName>
</protein>
<dbReference type="InterPro" id="IPR036390">
    <property type="entry name" value="WH_DNA-bd_sf"/>
</dbReference>
<dbReference type="InterPro" id="IPR036388">
    <property type="entry name" value="WH-like_DNA-bd_sf"/>
</dbReference>
<name>A0AAC8X063_9LACT</name>
<dbReference type="Proteomes" id="UP000067698">
    <property type="component" value="Chromosome"/>
</dbReference>
<sequence>MREANKIRGKKITILQGTPADFMEWLGAPKSYTYGRLKDNILNKVIEEINLKIDDMDLELFQARRGRQVVLVEIYNNFVQA</sequence>